<proteinExistence type="predicted"/>
<feature type="region of interest" description="Disordered" evidence="1">
    <location>
        <begin position="1"/>
        <end position="46"/>
    </location>
</feature>
<sequence length="46" mass="4978">MAKGPQHPEPDPTQDSHGEGEPPDGVEDAQDTGQQVIGELRERGRE</sequence>
<gene>
    <name evidence="2" type="ORF">VSH64_09505</name>
</gene>
<protein>
    <submittedName>
        <fullName evidence="2">Uncharacterized protein</fullName>
    </submittedName>
</protein>
<accession>A0ABZ1ID53</accession>
<evidence type="ECO:0000256" key="1">
    <source>
        <dbReference type="SAM" id="MobiDB-lite"/>
    </source>
</evidence>
<evidence type="ECO:0000313" key="3">
    <source>
        <dbReference type="Proteomes" id="UP001330812"/>
    </source>
</evidence>
<dbReference type="RefSeq" id="WP_326835145.1">
    <property type="nucleotide sequence ID" value="NZ_CP142149.1"/>
</dbReference>
<name>A0ABZ1ID53_9PSEU</name>
<feature type="compositionally biased region" description="Acidic residues" evidence="1">
    <location>
        <begin position="21"/>
        <end position="30"/>
    </location>
</feature>
<evidence type="ECO:0000313" key="2">
    <source>
        <dbReference type="EMBL" id="WSE32337.1"/>
    </source>
</evidence>
<reference evidence="2 3" key="1">
    <citation type="journal article" date="2015" name="Int. J. Syst. Evol. Microbiol.">
        <title>Amycolatopsis rhabdoformis sp. nov., an actinomycete isolated from a tropical forest soil.</title>
        <authorList>
            <person name="Souza W.R."/>
            <person name="Silva R.E."/>
            <person name="Goodfellow M."/>
            <person name="Busarakam K."/>
            <person name="Figueiro F.S."/>
            <person name="Ferreira D."/>
            <person name="Rodrigues-Filho E."/>
            <person name="Moraes L.A.B."/>
            <person name="Zucchi T.D."/>
        </authorList>
    </citation>
    <scope>NUCLEOTIDE SEQUENCE [LARGE SCALE GENOMIC DNA]</scope>
    <source>
        <strain evidence="2 3">NCIMB 14900</strain>
    </source>
</reference>
<organism evidence="2 3">
    <name type="scientific">Amycolatopsis rhabdoformis</name>
    <dbReference type="NCBI Taxonomy" id="1448059"/>
    <lineage>
        <taxon>Bacteria</taxon>
        <taxon>Bacillati</taxon>
        <taxon>Actinomycetota</taxon>
        <taxon>Actinomycetes</taxon>
        <taxon>Pseudonocardiales</taxon>
        <taxon>Pseudonocardiaceae</taxon>
        <taxon>Amycolatopsis</taxon>
    </lineage>
</organism>
<dbReference type="EMBL" id="CP142149">
    <property type="protein sequence ID" value="WSE32337.1"/>
    <property type="molecule type" value="Genomic_DNA"/>
</dbReference>
<keyword evidence="3" id="KW-1185">Reference proteome</keyword>
<dbReference type="Proteomes" id="UP001330812">
    <property type="component" value="Chromosome"/>
</dbReference>
<feature type="compositionally biased region" description="Basic and acidic residues" evidence="1">
    <location>
        <begin position="1"/>
        <end position="20"/>
    </location>
</feature>